<reference evidence="8" key="1">
    <citation type="submission" date="2015-07" db="EMBL/GenBank/DDBJ databases">
        <title>Adaptation to a free-living lifestyle via gene acquisitions in the diplomonad Trepomonas sp. PC1.</title>
        <authorList>
            <person name="Xu F."/>
            <person name="Jerlstrom-Hultqvist J."/>
            <person name="Kolisko M."/>
            <person name="Simpson A.G.B."/>
            <person name="Roger A.J."/>
            <person name="Svard S.G."/>
            <person name="Andersson J.O."/>
        </authorList>
    </citation>
    <scope>NUCLEOTIDE SEQUENCE</scope>
    <source>
        <strain evidence="8">PC1</strain>
    </source>
</reference>
<dbReference type="GO" id="GO:0005886">
    <property type="term" value="C:plasma membrane"/>
    <property type="evidence" value="ECO:0007669"/>
    <property type="project" value="TreeGrafter"/>
</dbReference>
<dbReference type="Pfam" id="PF01733">
    <property type="entry name" value="Nucleoside_tran"/>
    <property type="match status" value="1"/>
</dbReference>
<dbReference type="PANTHER" id="PTHR10332:SF10">
    <property type="entry name" value="EQUILIBRATIVE NUCLEOSIDE TRANSPORTER 4"/>
    <property type="match status" value="1"/>
</dbReference>
<name>A0A146KJC6_9EUKA</name>
<evidence type="ECO:0000256" key="7">
    <source>
        <dbReference type="SAM" id="Phobius"/>
    </source>
</evidence>
<feature type="transmembrane region" description="Helical" evidence="7">
    <location>
        <begin position="96"/>
        <end position="120"/>
    </location>
</feature>
<protein>
    <submittedName>
        <fullName evidence="8">Equilibrative nucleoside transporter family protein</fullName>
    </submittedName>
</protein>
<feature type="transmembrane region" description="Helical" evidence="7">
    <location>
        <begin position="302"/>
        <end position="321"/>
    </location>
</feature>
<feature type="transmembrane region" description="Helical" evidence="7">
    <location>
        <begin position="172"/>
        <end position="192"/>
    </location>
</feature>
<accession>A0A146KJC6</accession>
<dbReference type="InterPro" id="IPR002259">
    <property type="entry name" value="Eqnu_transpt"/>
</dbReference>
<dbReference type="PANTHER" id="PTHR10332">
    <property type="entry name" value="EQUILIBRATIVE NUCLEOSIDE TRANSPORTER"/>
    <property type="match status" value="1"/>
</dbReference>
<keyword evidence="5 7" id="KW-1133">Transmembrane helix</keyword>
<dbReference type="InterPro" id="IPR036259">
    <property type="entry name" value="MFS_trans_sf"/>
</dbReference>
<evidence type="ECO:0000256" key="5">
    <source>
        <dbReference type="ARBA" id="ARBA00022989"/>
    </source>
</evidence>
<comment type="subcellular location">
    <subcellularLocation>
        <location evidence="1">Membrane</location>
        <topology evidence="1">Multi-pass membrane protein</topology>
    </subcellularLocation>
</comment>
<feature type="non-terminal residue" evidence="8">
    <location>
        <position position="420"/>
    </location>
</feature>
<feature type="transmembrane region" description="Helical" evidence="7">
    <location>
        <begin position="333"/>
        <end position="353"/>
    </location>
</feature>
<keyword evidence="3" id="KW-0813">Transport</keyword>
<dbReference type="SUPFAM" id="SSF103473">
    <property type="entry name" value="MFS general substrate transporter"/>
    <property type="match status" value="1"/>
</dbReference>
<dbReference type="GO" id="GO:0005337">
    <property type="term" value="F:nucleoside transmembrane transporter activity"/>
    <property type="evidence" value="ECO:0007669"/>
    <property type="project" value="InterPro"/>
</dbReference>
<evidence type="ECO:0000256" key="6">
    <source>
        <dbReference type="ARBA" id="ARBA00023136"/>
    </source>
</evidence>
<proteinExistence type="inferred from homology"/>
<feature type="transmembrane region" description="Helical" evidence="7">
    <location>
        <begin position="37"/>
        <end position="59"/>
    </location>
</feature>
<keyword evidence="4 7" id="KW-0812">Transmembrane</keyword>
<keyword evidence="6 7" id="KW-0472">Membrane</keyword>
<organism evidence="8">
    <name type="scientific">Trepomonas sp. PC1</name>
    <dbReference type="NCBI Taxonomy" id="1076344"/>
    <lineage>
        <taxon>Eukaryota</taxon>
        <taxon>Metamonada</taxon>
        <taxon>Diplomonadida</taxon>
        <taxon>Hexamitidae</taxon>
        <taxon>Hexamitinae</taxon>
        <taxon>Trepomonas</taxon>
    </lineage>
</organism>
<feature type="transmembrane region" description="Helical" evidence="7">
    <location>
        <begin position="369"/>
        <end position="390"/>
    </location>
</feature>
<feature type="transmembrane region" description="Helical" evidence="7">
    <location>
        <begin position="65"/>
        <end position="84"/>
    </location>
</feature>
<dbReference type="AlphaFoldDB" id="A0A146KJC6"/>
<evidence type="ECO:0000313" key="8">
    <source>
        <dbReference type="EMBL" id="JAP96567.1"/>
    </source>
</evidence>
<feature type="non-terminal residue" evidence="8">
    <location>
        <position position="1"/>
    </location>
</feature>
<dbReference type="EMBL" id="GDID01000039">
    <property type="protein sequence ID" value="JAP96567.1"/>
    <property type="molecule type" value="Transcribed_RNA"/>
</dbReference>
<feature type="transmembrane region" description="Helical" evidence="7">
    <location>
        <begin position="260"/>
        <end position="282"/>
    </location>
</feature>
<evidence type="ECO:0000256" key="4">
    <source>
        <dbReference type="ARBA" id="ARBA00022692"/>
    </source>
</evidence>
<evidence type="ECO:0000256" key="3">
    <source>
        <dbReference type="ARBA" id="ARBA00022448"/>
    </source>
</evidence>
<gene>
    <name evidence="8" type="ORF">TPC1_10050</name>
</gene>
<evidence type="ECO:0000256" key="2">
    <source>
        <dbReference type="ARBA" id="ARBA00007965"/>
    </source>
</evidence>
<evidence type="ECO:0000256" key="1">
    <source>
        <dbReference type="ARBA" id="ARBA00004141"/>
    </source>
</evidence>
<comment type="similarity">
    <text evidence="2">Belongs to the SLC29A/ENT transporter (TC 2.A.57) family.</text>
</comment>
<sequence>EKLQYLLFLVLGLGSYLKYFCYIAQTNYWTFFYKGQVLTILNNVYAIGELIGSIIVIPLEKRLNARVFAILMLVIGGVSMMSIVPLKNIENETAKYILTMIPIFLSANMTSILYPVLIAMSSRLDPLLSGALQIGNGICEVIFQLLEDVISIFVPEIEDPVKYERNLVLNALIYYSSATVVLVFCFLVFVYAEKKFPACKIVRQKQTHIEMKLTNIISETNLETKSKNETNPKDKSEIPEYLEGDQQNQVQPKQSVLKRIWFFCFSLGVSYVFMTMLFPLFIVNVPNWALVTKTGKTTTDLLNLLVLTVYTFCDFLGRIIASMKFMLKVKRGTIVFLCYFRVVLAVLFVLMNFPQYDGNGTKPIICSDFLFYTCLVLLATTTTIVSTAGYQKYQELLDTDEEKTKGSYILNLFLQLGLVV</sequence>
<feature type="transmembrane region" description="Helical" evidence="7">
    <location>
        <begin position="6"/>
        <end position="25"/>
    </location>
</feature>